<dbReference type="InterPro" id="IPR033940">
    <property type="entry name" value="IPMI_Swivel"/>
</dbReference>
<dbReference type="AlphaFoldDB" id="A0A0D4ZZL6"/>
<dbReference type="SUPFAM" id="SSF52016">
    <property type="entry name" value="LeuD/IlvD-like"/>
    <property type="match status" value="1"/>
</dbReference>
<accession>A0A0D4ZZL6</accession>
<dbReference type="GO" id="GO:0009316">
    <property type="term" value="C:3-isopropylmalate dehydratase complex"/>
    <property type="evidence" value="ECO:0007669"/>
    <property type="project" value="InterPro"/>
</dbReference>
<evidence type="ECO:0000256" key="6">
    <source>
        <dbReference type="ARBA" id="ARBA00022430"/>
    </source>
</evidence>
<evidence type="ECO:0000313" key="12">
    <source>
        <dbReference type="EMBL" id="AJW29381.1"/>
    </source>
</evidence>
<dbReference type="GO" id="GO:0009098">
    <property type="term" value="P:L-leucine biosynthetic process"/>
    <property type="evidence" value="ECO:0007669"/>
    <property type="project" value="UniProtKB-UniRule"/>
</dbReference>
<dbReference type="GO" id="GO:0003861">
    <property type="term" value="F:3-isopropylmalate dehydratase activity"/>
    <property type="evidence" value="ECO:0007669"/>
    <property type="project" value="UniProtKB-UniRule"/>
</dbReference>
<keyword evidence="8 10" id="KW-0456">Lyase</keyword>
<dbReference type="Pfam" id="PF00694">
    <property type="entry name" value="Aconitase_C"/>
    <property type="match status" value="1"/>
</dbReference>
<comment type="function">
    <text evidence="2 10">Catalyzes the isomerization between 2-isopropylmalate and 3-isopropylmalate, via the formation of 2-isopropylmaleate.</text>
</comment>
<dbReference type="PANTHER" id="PTHR43345:SF5">
    <property type="entry name" value="3-ISOPROPYLMALATE DEHYDRATASE SMALL SUBUNIT"/>
    <property type="match status" value="1"/>
</dbReference>
<evidence type="ECO:0000259" key="11">
    <source>
        <dbReference type="Pfam" id="PF00694"/>
    </source>
</evidence>
<evidence type="ECO:0000256" key="9">
    <source>
        <dbReference type="ARBA" id="ARBA00023304"/>
    </source>
</evidence>
<evidence type="ECO:0000256" key="5">
    <source>
        <dbReference type="ARBA" id="ARBA00011271"/>
    </source>
</evidence>
<gene>
    <name evidence="10" type="primary">leuD</name>
    <name evidence="12" type="ORF">plasmid201_193</name>
</gene>
<evidence type="ECO:0000256" key="1">
    <source>
        <dbReference type="ARBA" id="ARBA00000491"/>
    </source>
</evidence>
<dbReference type="InterPro" id="IPR050075">
    <property type="entry name" value="LeuD"/>
</dbReference>
<dbReference type="CDD" id="cd01577">
    <property type="entry name" value="IPMI_Swivel"/>
    <property type="match status" value="1"/>
</dbReference>
<evidence type="ECO:0000256" key="3">
    <source>
        <dbReference type="ARBA" id="ARBA00004729"/>
    </source>
</evidence>
<dbReference type="HAMAP" id="MF_01031">
    <property type="entry name" value="LeuD_type1"/>
    <property type="match status" value="1"/>
</dbReference>
<dbReference type="PANTHER" id="PTHR43345">
    <property type="entry name" value="3-ISOPROPYLMALATE DEHYDRATASE SMALL SUBUNIT 2-RELATED-RELATED"/>
    <property type="match status" value="1"/>
</dbReference>
<dbReference type="NCBIfam" id="TIGR00171">
    <property type="entry name" value="leuD"/>
    <property type="match status" value="1"/>
</dbReference>
<dbReference type="InterPro" id="IPR000573">
    <property type="entry name" value="AconitaseA/IPMdHydase_ssu_swvl"/>
</dbReference>
<dbReference type="Gene3D" id="3.20.19.10">
    <property type="entry name" value="Aconitase, domain 4"/>
    <property type="match status" value="1"/>
</dbReference>
<proteinExistence type="inferred from homology"/>
<name>A0A0D4ZZL6_9SPHN</name>
<keyword evidence="6 10" id="KW-0432">Leucine biosynthesis</keyword>
<keyword evidence="12" id="KW-0614">Plasmid</keyword>
<comment type="subunit">
    <text evidence="5 10">Heterodimer of LeuC and LeuD.</text>
</comment>
<protein>
    <recommendedName>
        <fullName evidence="10">3-isopropylmalate dehydratase small subunit</fullName>
        <ecNumber evidence="10">4.2.1.33</ecNumber>
    </recommendedName>
    <alternativeName>
        <fullName evidence="10">Alpha-IPM isomerase</fullName>
        <shortName evidence="10">IPMI</shortName>
    </alternativeName>
    <alternativeName>
        <fullName evidence="10">Isopropylmalate isomerase</fullName>
    </alternativeName>
</protein>
<organism evidence="12">
    <name type="scientific">Sphingomonas sp. NS2</name>
    <dbReference type="NCBI Taxonomy" id="908605"/>
    <lineage>
        <taxon>Bacteria</taxon>
        <taxon>Pseudomonadati</taxon>
        <taxon>Pseudomonadota</taxon>
        <taxon>Alphaproteobacteria</taxon>
        <taxon>Sphingomonadales</taxon>
        <taxon>Sphingomonadaceae</taxon>
        <taxon>Sphingomonas</taxon>
    </lineage>
</organism>
<dbReference type="UniPathway" id="UPA00048">
    <property type="reaction ID" value="UER00071"/>
</dbReference>
<reference evidence="12" key="1">
    <citation type="submission" date="2014-06" db="EMBL/GenBank/DDBJ databases">
        <title>Molecular and ecological studies on carbamate pesticide degrading bacteria isolated from agricultural soils.</title>
        <authorList>
            <person name="Kim D.-U."/>
            <person name="Ka J.-O."/>
        </authorList>
    </citation>
    <scope>NUCLEOTIDE SEQUENCE</scope>
    <source>
        <strain evidence="12">NS2</strain>
        <plasmid evidence="12">201</plasmid>
    </source>
</reference>
<sequence length="208" mass="23192">MRKFTELDAIAASLPQDNVDTDKILPGEFLKTVSRAGLGAALFARMRYREDGSENLGFILNRDPWRNAGILIAGHNFGCGSSREHAPWALIDFGISVIIAKSFADIFYNNCFKNGILPIILELQEHERFQRLAEIPATARMKIDLVRQCIEADGAYVSAFDIDAGRKAALLEGVDEIGETLRRQEQIDAWRRQNVSIGEMPAISVARE</sequence>
<comment type="catalytic activity">
    <reaction evidence="1 10">
        <text>(2R,3S)-3-isopropylmalate = (2S)-2-isopropylmalate</text>
        <dbReference type="Rhea" id="RHEA:32287"/>
        <dbReference type="ChEBI" id="CHEBI:1178"/>
        <dbReference type="ChEBI" id="CHEBI:35121"/>
        <dbReference type="EC" id="4.2.1.33"/>
    </reaction>
</comment>
<keyword evidence="9 10" id="KW-0100">Branched-chain amino acid biosynthesis</keyword>
<dbReference type="NCBIfam" id="NF002458">
    <property type="entry name" value="PRK01641.1"/>
    <property type="match status" value="1"/>
</dbReference>
<evidence type="ECO:0000256" key="4">
    <source>
        <dbReference type="ARBA" id="ARBA00009845"/>
    </source>
</evidence>
<evidence type="ECO:0000256" key="7">
    <source>
        <dbReference type="ARBA" id="ARBA00022605"/>
    </source>
</evidence>
<keyword evidence="7 10" id="KW-0028">Amino-acid biosynthesis</keyword>
<dbReference type="EMBL" id="KM017070">
    <property type="protein sequence ID" value="AJW29381.1"/>
    <property type="molecule type" value="Genomic_DNA"/>
</dbReference>
<feature type="domain" description="Aconitase A/isopropylmalate dehydratase small subunit swivel" evidence="11">
    <location>
        <begin position="1"/>
        <end position="121"/>
    </location>
</feature>
<evidence type="ECO:0000256" key="8">
    <source>
        <dbReference type="ARBA" id="ARBA00023239"/>
    </source>
</evidence>
<dbReference type="InterPro" id="IPR015928">
    <property type="entry name" value="Aconitase/3IPM_dehydase_swvl"/>
</dbReference>
<dbReference type="EC" id="4.2.1.33" evidence="10"/>
<geneLocation type="plasmid" evidence="12">
    <name>201</name>
</geneLocation>
<evidence type="ECO:0000256" key="2">
    <source>
        <dbReference type="ARBA" id="ARBA00002695"/>
    </source>
</evidence>
<dbReference type="FunFam" id="3.20.19.10:FF:000003">
    <property type="entry name" value="3-isopropylmalate dehydratase small subunit"/>
    <property type="match status" value="1"/>
</dbReference>
<comment type="similarity">
    <text evidence="4 10">Belongs to the LeuD family. LeuD type 1 subfamily.</text>
</comment>
<dbReference type="InterPro" id="IPR004431">
    <property type="entry name" value="3-IsopropMal_deHydase_ssu"/>
</dbReference>
<evidence type="ECO:0000256" key="10">
    <source>
        <dbReference type="HAMAP-Rule" id="MF_01031"/>
    </source>
</evidence>
<comment type="pathway">
    <text evidence="3 10">Amino-acid biosynthesis; L-leucine biosynthesis; L-leucine from 3-methyl-2-oxobutanoate: step 2/4.</text>
</comment>